<dbReference type="EMBL" id="CP003108">
    <property type="protein sequence ID" value="AET67764.1"/>
    <property type="molecule type" value="Genomic_DNA"/>
</dbReference>
<feature type="domain" description="N-acetyltransferase" evidence="1">
    <location>
        <begin position="2"/>
        <end position="154"/>
    </location>
</feature>
<evidence type="ECO:0000259" key="1">
    <source>
        <dbReference type="PROSITE" id="PS51186"/>
    </source>
</evidence>
<accession>G7W8Q4</accession>
<dbReference type="OrthoDB" id="164032at2"/>
<name>G7W8Q4_DESOD</name>
<dbReference type="HOGENOM" id="CLU_116318_1_0_9"/>
<sequence>MFNIRRAEAADARLLSEIAYNSEAYWGYDSDYMEKFRSFYQVTGDFINNSETHVLENQNRAVGFYGLIGDDTRISLEYFFIEPQSIGKGYGKLLWKHLVDFTCKNLGIDEFLIITSPQAKEFYTRLGAVTLGEVESLLKKGCMIPQLLYKVVAHAAPAPAD</sequence>
<evidence type="ECO:0000313" key="3">
    <source>
        <dbReference type="Proteomes" id="UP000006346"/>
    </source>
</evidence>
<dbReference type="AlphaFoldDB" id="G7W8Q4"/>
<reference evidence="2 3" key="2">
    <citation type="journal article" date="2012" name="J. Bacteriol.">
        <title>Complete genome sequences of Desulfosporosinus orientis DSM765T, Desulfosporosinus youngiae DSM17734T, Desulfosporosinus meridiei DSM13257T, and Desulfosporosinus acidiphilus DSM22704T.</title>
        <authorList>
            <person name="Pester M."/>
            <person name="Brambilla E."/>
            <person name="Alazard D."/>
            <person name="Rattei T."/>
            <person name="Weinmaier T."/>
            <person name="Han J."/>
            <person name="Lucas S."/>
            <person name="Lapidus A."/>
            <person name="Cheng J.F."/>
            <person name="Goodwin L."/>
            <person name="Pitluck S."/>
            <person name="Peters L."/>
            <person name="Ovchinnikova G."/>
            <person name="Teshima H."/>
            <person name="Detter J.C."/>
            <person name="Han C.S."/>
            <person name="Tapia R."/>
            <person name="Land M.L."/>
            <person name="Hauser L."/>
            <person name="Kyrpides N.C."/>
            <person name="Ivanova N.N."/>
            <person name="Pagani I."/>
            <person name="Huntmann M."/>
            <person name="Wei C.L."/>
            <person name="Davenport K.W."/>
            <person name="Daligault H."/>
            <person name="Chain P.S."/>
            <person name="Chen A."/>
            <person name="Mavromatis K."/>
            <person name="Markowitz V."/>
            <person name="Szeto E."/>
            <person name="Mikhailova N."/>
            <person name="Pati A."/>
            <person name="Wagner M."/>
            <person name="Woyke T."/>
            <person name="Ollivier B."/>
            <person name="Klenk H.P."/>
            <person name="Spring S."/>
            <person name="Loy A."/>
        </authorList>
    </citation>
    <scope>NUCLEOTIDE SEQUENCE [LARGE SCALE GENOMIC DNA]</scope>
    <source>
        <strain evidence="3">ATCC 19365 / DSM 765 / NCIMB 8382 / VKM B-1628</strain>
    </source>
</reference>
<dbReference type="PROSITE" id="PS51186">
    <property type="entry name" value="GNAT"/>
    <property type="match status" value="1"/>
</dbReference>
<keyword evidence="3" id="KW-1185">Reference proteome</keyword>
<dbReference type="KEGG" id="dor:Desor_2160"/>
<dbReference type="PATRIC" id="fig|768706.3.peg.2177"/>
<dbReference type="STRING" id="768706.Desor_2160"/>
<protein>
    <submittedName>
        <fullName evidence="2">Acetyltransferase</fullName>
    </submittedName>
</protein>
<dbReference type="GO" id="GO:0016747">
    <property type="term" value="F:acyltransferase activity, transferring groups other than amino-acyl groups"/>
    <property type="evidence" value="ECO:0007669"/>
    <property type="project" value="InterPro"/>
</dbReference>
<gene>
    <name evidence="2" type="ordered locus">Desor_2160</name>
</gene>
<dbReference type="InterPro" id="IPR000182">
    <property type="entry name" value="GNAT_dom"/>
</dbReference>
<dbReference type="Proteomes" id="UP000006346">
    <property type="component" value="Chromosome"/>
</dbReference>
<dbReference type="eggNOG" id="COG0456">
    <property type="taxonomic scope" value="Bacteria"/>
</dbReference>
<evidence type="ECO:0000313" key="2">
    <source>
        <dbReference type="EMBL" id="AET67764.1"/>
    </source>
</evidence>
<proteinExistence type="predicted"/>
<reference evidence="3" key="1">
    <citation type="submission" date="2011-11" db="EMBL/GenBank/DDBJ databases">
        <title>Complete sequence of Desulfosporosinus orientis DSM 765.</title>
        <authorList>
            <person name="Lucas S."/>
            <person name="Han J."/>
            <person name="Lapidus A."/>
            <person name="Cheng J.-F."/>
            <person name="Goodwin L."/>
            <person name="Pitluck S."/>
            <person name="Peters L."/>
            <person name="Ovchinnikova G."/>
            <person name="Teshima H."/>
            <person name="Detter J.C."/>
            <person name="Han C."/>
            <person name="Tapia R."/>
            <person name="Land M."/>
            <person name="Hauser L."/>
            <person name="Kyrpides N."/>
            <person name="Ivanova N."/>
            <person name="Pagani I."/>
            <person name="Pester M."/>
            <person name="Spring S."/>
            <person name="Ollivier B."/>
            <person name="Rattei T."/>
            <person name="Klenk H.-P."/>
            <person name="Wagner M."/>
            <person name="Loy A."/>
            <person name="Woyke T."/>
        </authorList>
    </citation>
    <scope>NUCLEOTIDE SEQUENCE [LARGE SCALE GENOMIC DNA]</scope>
    <source>
        <strain evidence="3">ATCC 19365 / DSM 765 / NCIMB 8382 / VKM B-1628</strain>
    </source>
</reference>
<dbReference type="CDD" id="cd04301">
    <property type="entry name" value="NAT_SF"/>
    <property type="match status" value="1"/>
</dbReference>
<dbReference type="SUPFAM" id="SSF55729">
    <property type="entry name" value="Acyl-CoA N-acyltransferases (Nat)"/>
    <property type="match status" value="1"/>
</dbReference>
<dbReference type="Gene3D" id="3.40.630.30">
    <property type="match status" value="1"/>
</dbReference>
<organism evidence="2 3">
    <name type="scientific">Desulfosporosinus orientis (strain ATCC 19365 / DSM 765 / NCIMB 8382 / VKM B-1628 / Singapore I)</name>
    <name type="common">Desulfotomaculum orientis</name>
    <dbReference type="NCBI Taxonomy" id="768706"/>
    <lineage>
        <taxon>Bacteria</taxon>
        <taxon>Bacillati</taxon>
        <taxon>Bacillota</taxon>
        <taxon>Clostridia</taxon>
        <taxon>Eubacteriales</taxon>
        <taxon>Desulfitobacteriaceae</taxon>
        <taxon>Desulfosporosinus</taxon>
    </lineage>
</organism>
<dbReference type="Pfam" id="PF13673">
    <property type="entry name" value="Acetyltransf_10"/>
    <property type="match status" value="1"/>
</dbReference>
<dbReference type="InterPro" id="IPR016181">
    <property type="entry name" value="Acyl_CoA_acyltransferase"/>
</dbReference>
<keyword evidence="2" id="KW-0808">Transferase</keyword>
<dbReference type="RefSeq" id="WP_014184579.1">
    <property type="nucleotide sequence ID" value="NC_016584.1"/>
</dbReference>